<dbReference type="GO" id="GO:0046983">
    <property type="term" value="F:protein dimerization activity"/>
    <property type="evidence" value="ECO:0007669"/>
    <property type="project" value="InterPro"/>
</dbReference>
<dbReference type="SUPFAM" id="SSF47459">
    <property type="entry name" value="HLH, helix-loop-helix DNA-binding domain"/>
    <property type="match status" value="1"/>
</dbReference>
<name>A0AAF3F5D4_9BILA</name>
<protein>
    <submittedName>
        <fullName evidence="4">BHLH domain-containing protein</fullName>
    </submittedName>
</protein>
<evidence type="ECO:0000259" key="2">
    <source>
        <dbReference type="Pfam" id="PF00010"/>
    </source>
</evidence>
<feature type="region of interest" description="Disordered" evidence="1">
    <location>
        <begin position="98"/>
        <end position="122"/>
    </location>
</feature>
<dbReference type="AlphaFoldDB" id="A0AAF3F5D4"/>
<evidence type="ECO:0000313" key="4">
    <source>
        <dbReference type="WBParaSite" id="MBELARI_LOCUS21827"/>
    </source>
</evidence>
<reference evidence="4" key="1">
    <citation type="submission" date="2024-02" db="UniProtKB">
        <authorList>
            <consortium name="WormBaseParasite"/>
        </authorList>
    </citation>
    <scope>IDENTIFICATION</scope>
</reference>
<evidence type="ECO:0000256" key="1">
    <source>
        <dbReference type="SAM" id="MobiDB-lite"/>
    </source>
</evidence>
<dbReference type="InterPro" id="IPR011598">
    <property type="entry name" value="bHLH_dom"/>
</dbReference>
<dbReference type="Gene3D" id="4.10.280.10">
    <property type="entry name" value="Helix-loop-helix DNA-binding domain"/>
    <property type="match status" value="1"/>
</dbReference>
<keyword evidence="3" id="KW-1185">Reference proteome</keyword>
<feature type="compositionally biased region" description="Polar residues" evidence="1">
    <location>
        <begin position="111"/>
        <end position="122"/>
    </location>
</feature>
<sequence length="122" mass="13657">MDDSSDVDDSMDGLPASSGMKGDDDARKHARAQHNALERRRRDNIKAMYGCLEGKVAKGGEKLSRAAILKSEKQARIAELRELNQRLCKETEILRARKKEAESTQLEDDTTSIQQRINGEAE</sequence>
<proteinExistence type="predicted"/>
<evidence type="ECO:0000313" key="3">
    <source>
        <dbReference type="Proteomes" id="UP000887575"/>
    </source>
</evidence>
<dbReference type="InterPro" id="IPR036638">
    <property type="entry name" value="HLH_DNA-bd_sf"/>
</dbReference>
<dbReference type="Proteomes" id="UP000887575">
    <property type="component" value="Unassembled WGS sequence"/>
</dbReference>
<dbReference type="WBParaSite" id="MBELARI_LOCUS21827">
    <property type="protein sequence ID" value="MBELARI_LOCUS21827"/>
    <property type="gene ID" value="MBELARI_LOCUS21827"/>
</dbReference>
<dbReference type="Pfam" id="PF00010">
    <property type="entry name" value="HLH"/>
    <property type="match status" value="1"/>
</dbReference>
<feature type="domain" description="BHLH" evidence="2">
    <location>
        <begin position="31"/>
        <end position="70"/>
    </location>
</feature>
<feature type="compositionally biased region" description="Acidic residues" evidence="1">
    <location>
        <begin position="1"/>
        <end position="11"/>
    </location>
</feature>
<organism evidence="3 4">
    <name type="scientific">Mesorhabditis belari</name>
    <dbReference type="NCBI Taxonomy" id="2138241"/>
    <lineage>
        <taxon>Eukaryota</taxon>
        <taxon>Metazoa</taxon>
        <taxon>Ecdysozoa</taxon>
        <taxon>Nematoda</taxon>
        <taxon>Chromadorea</taxon>
        <taxon>Rhabditida</taxon>
        <taxon>Rhabditina</taxon>
        <taxon>Rhabditomorpha</taxon>
        <taxon>Rhabditoidea</taxon>
        <taxon>Rhabditidae</taxon>
        <taxon>Mesorhabditinae</taxon>
        <taxon>Mesorhabditis</taxon>
    </lineage>
</organism>
<accession>A0AAF3F5D4</accession>
<feature type="region of interest" description="Disordered" evidence="1">
    <location>
        <begin position="1"/>
        <end position="42"/>
    </location>
</feature>